<comment type="caution">
    <text evidence="2">The sequence shown here is derived from an EMBL/GenBank/DDBJ whole genome shotgun (WGS) entry which is preliminary data.</text>
</comment>
<dbReference type="Proteomes" id="UP001217089">
    <property type="component" value="Unassembled WGS sequence"/>
</dbReference>
<name>A0ABQ9DWA7_TEGGR</name>
<evidence type="ECO:0000313" key="3">
    <source>
        <dbReference type="Proteomes" id="UP001217089"/>
    </source>
</evidence>
<dbReference type="InterPro" id="IPR006721">
    <property type="entry name" value="ATP_synth_F1_esu_mt"/>
</dbReference>
<dbReference type="Pfam" id="PF04627">
    <property type="entry name" value="ATP-synt_Eps"/>
    <property type="match status" value="1"/>
</dbReference>
<keyword evidence="3" id="KW-1185">Reference proteome</keyword>
<dbReference type="Gene3D" id="1.10.1620.20">
    <property type="entry name" value="ATP synthase, F1 complex, epsilon subunit superfamily, mitochondrial"/>
    <property type="match status" value="1"/>
</dbReference>
<dbReference type="CDD" id="cd12153">
    <property type="entry name" value="F1-ATPase_epsilon"/>
    <property type="match status" value="1"/>
</dbReference>
<accession>A0ABQ9DWA7</accession>
<dbReference type="PANTHER" id="PTHR12448:SF0">
    <property type="entry name" value="ATP SYNTHASE SUBUNIT EPSILON, MITOCHONDRIAL"/>
    <property type="match status" value="1"/>
</dbReference>
<dbReference type="EMBL" id="JARBDR010000923">
    <property type="protein sequence ID" value="KAJ8297548.1"/>
    <property type="molecule type" value="Genomic_DNA"/>
</dbReference>
<dbReference type="SUPFAM" id="SSF48690">
    <property type="entry name" value="Epsilon subunit of mitochondrial F1F0-ATP synthase"/>
    <property type="match status" value="1"/>
</dbReference>
<evidence type="ECO:0000256" key="1">
    <source>
        <dbReference type="ARBA" id="ARBA00009502"/>
    </source>
</evidence>
<gene>
    <name evidence="2" type="ORF">KUTeg_024079</name>
</gene>
<proteinExistence type="inferred from homology"/>
<sequence>MSFWRQAGLSYIQFSAVCARAVRQALKPELREKALVRDQSFIKSTKWADGKPSKRVTNTNMNT</sequence>
<comment type="similarity">
    <text evidence="1">Belongs to the eukaryotic ATPase epsilon family.</text>
</comment>
<reference evidence="2 3" key="1">
    <citation type="submission" date="2022-12" db="EMBL/GenBank/DDBJ databases">
        <title>Chromosome-level genome of Tegillarca granosa.</title>
        <authorList>
            <person name="Kim J."/>
        </authorList>
    </citation>
    <scope>NUCLEOTIDE SEQUENCE [LARGE SCALE GENOMIC DNA]</scope>
    <source>
        <strain evidence="2">Teg-2019</strain>
        <tissue evidence="2">Adductor muscle</tissue>
    </source>
</reference>
<organism evidence="2 3">
    <name type="scientific">Tegillarca granosa</name>
    <name type="common">Malaysian cockle</name>
    <name type="synonym">Anadara granosa</name>
    <dbReference type="NCBI Taxonomy" id="220873"/>
    <lineage>
        <taxon>Eukaryota</taxon>
        <taxon>Metazoa</taxon>
        <taxon>Spiralia</taxon>
        <taxon>Lophotrochozoa</taxon>
        <taxon>Mollusca</taxon>
        <taxon>Bivalvia</taxon>
        <taxon>Autobranchia</taxon>
        <taxon>Pteriomorphia</taxon>
        <taxon>Arcoida</taxon>
        <taxon>Arcoidea</taxon>
        <taxon>Arcidae</taxon>
        <taxon>Tegillarca</taxon>
    </lineage>
</organism>
<dbReference type="InterPro" id="IPR036742">
    <property type="entry name" value="ATP_synth_F1_esu_sf_mt"/>
</dbReference>
<protein>
    <submittedName>
        <fullName evidence="2">Uncharacterized protein</fullName>
    </submittedName>
</protein>
<evidence type="ECO:0000313" key="2">
    <source>
        <dbReference type="EMBL" id="KAJ8297548.1"/>
    </source>
</evidence>
<dbReference type="PANTHER" id="PTHR12448">
    <property type="entry name" value="ATP SYNTHASE EPSILON CHAIN, MITOCHONDRIAL"/>
    <property type="match status" value="1"/>
</dbReference>